<dbReference type="InterPro" id="IPR000652">
    <property type="entry name" value="Triosephosphate_isomerase"/>
</dbReference>
<comment type="similarity">
    <text evidence="1 6 7">Belongs to the triosephosphate isomerase family.</text>
</comment>
<comment type="pathway">
    <text evidence="6 7">Carbohydrate degradation; glycolysis; D-glyceraldehyde 3-phosphate from glycerone phosphate: step 1/1.</text>
</comment>
<dbReference type="EMBL" id="JAUSWP010000001">
    <property type="protein sequence ID" value="MDQ0567500.1"/>
    <property type="molecule type" value="Genomic_DNA"/>
</dbReference>
<evidence type="ECO:0000256" key="1">
    <source>
        <dbReference type="ARBA" id="ARBA00007422"/>
    </source>
</evidence>
<evidence type="ECO:0000256" key="2">
    <source>
        <dbReference type="ARBA" id="ARBA00022432"/>
    </source>
</evidence>
<feature type="binding site" evidence="6">
    <location>
        <begin position="231"/>
        <end position="232"/>
    </location>
    <ligand>
        <name>substrate</name>
    </ligand>
</feature>
<evidence type="ECO:0000313" key="8">
    <source>
        <dbReference type="EMBL" id="MDQ0567500.1"/>
    </source>
</evidence>
<sequence>MRKKVIFGNWKMNGSIKSVKDFLNTVDSLATSTGVVAGLAVPFTLLSTAVENAKNVKIAAQNVHFEEKGAFTGEISIPMLKELNVEYVVIGHSERREMFAETDLTVNKKAKALLANNMTPIICCGETLETKEQGNTISFVNNQISKAYEGISSDDAVKTIIAYEPIWAIGTGKTATSDDAEQVCKAIRENLAKIYDQNTADQISIQYGGSVKPSNIKEIMEMPNIDGALVGGASLLADDYLGLVNYNK</sequence>
<proteinExistence type="inferred from homology"/>
<comment type="function">
    <text evidence="6">Involved in the gluconeogenesis. Catalyzes stereospecifically the conversion of dihydroxyacetone phosphate (DHAP) to D-glyceraldehyde-3-phosphate (G3P).</text>
</comment>
<reference evidence="8" key="1">
    <citation type="submission" date="2023-07" db="EMBL/GenBank/DDBJ databases">
        <title>Genomic Encyclopedia of Type Strains, Phase IV (KMG-IV): sequencing the most valuable type-strain genomes for metagenomic binning, comparative biology and taxonomic classification.</title>
        <authorList>
            <person name="Goeker M."/>
        </authorList>
    </citation>
    <scope>NUCLEOTIDE SEQUENCE [LARGE SCALE GENOMIC DNA]</scope>
    <source>
        <strain evidence="8">DSM 22019</strain>
    </source>
</reference>
<dbReference type="Pfam" id="PF00121">
    <property type="entry name" value="TIM"/>
    <property type="match status" value="1"/>
</dbReference>
<comment type="catalytic activity">
    <reaction evidence="6 7">
        <text>D-glyceraldehyde 3-phosphate = dihydroxyacetone phosphate</text>
        <dbReference type="Rhea" id="RHEA:18585"/>
        <dbReference type="ChEBI" id="CHEBI:57642"/>
        <dbReference type="ChEBI" id="CHEBI:59776"/>
        <dbReference type="EC" id="5.3.1.1"/>
    </reaction>
</comment>
<dbReference type="PANTHER" id="PTHR21139">
    <property type="entry name" value="TRIOSEPHOSPHATE ISOMERASE"/>
    <property type="match status" value="1"/>
</dbReference>
<keyword evidence="5 6" id="KW-0413">Isomerase</keyword>
<comment type="pathway">
    <text evidence="6 7">Carbohydrate biosynthesis; gluconeogenesis.</text>
</comment>
<dbReference type="PROSITE" id="PS00171">
    <property type="entry name" value="TIM_1"/>
    <property type="match status" value="1"/>
</dbReference>
<dbReference type="EC" id="5.3.1.1" evidence="6 7"/>
<protein>
    <recommendedName>
        <fullName evidence="6 7">Triosephosphate isomerase</fullName>
        <shortName evidence="6">TIM</shortName>
        <shortName evidence="6">TPI</shortName>
        <ecNumber evidence="6 7">5.3.1.1</ecNumber>
    </recommendedName>
    <alternativeName>
        <fullName evidence="6">Triose-phosphate isomerase</fullName>
    </alternativeName>
</protein>
<accession>A0ABU0NDI5</accession>
<comment type="caution">
    <text evidence="8">The sequence shown here is derived from an EMBL/GenBank/DDBJ whole genome shotgun (WGS) entry which is preliminary data.</text>
</comment>
<dbReference type="InterPro" id="IPR013785">
    <property type="entry name" value="Aldolase_TIM"/>
</dbReference>
<organism evidence="8 9">
    <name type="scientific">Mycoplasma yeatsii</name>
    <dbReference type="NCBI Taxonomy" id="51365"/>
    <lineage>
        <taxon>Bacteria</taxon>
        <taxon>Bacillati</taxon>
        <taxon>Mycoplasmatota</taxon>
        <taxon>Mollicutes</taxon>
        <taxon>Mycoplasmataceae</taxon>
        <taxon>Mycoplasma</taxon>
    </lineage>
</organism>
<keyword evidence="4 6" id="KW-0324">Glycolysis</keyword>
<dbReference type="InterPro" id="IPR020861">
    <property type="entry name" value="Triosephosphate_isomerase_AS"/>
</dbReference>
<feature type="binding site" evidence="6">
    <location>
        <position position="210"/>
    </location>
    <ligand>
        <name>substrate</name>
    </ligand>
</feature>
<dbReference type="NCBIfam" id="TIGR00419">
    <property type="entry name" value="tim"/>
    <property type="match status" value="1"/>
</dbReference>
<evidence type="ECO:0000256" key="7">
    <source>
        <dbReference type="RuleBase" id="RU363013"/>
    </source>
</evidence>
<dbReference type="PANTHER" id="PTHR21139:SF42">
    <property type="entry name" value="TRIOSEPHOSPHATE ISOMERASE"/>
    <property type="match status" value="1"/>
</dbReference>
<dbReference type="GO" id="GO:0004807">
    <property type="term" value="F:triose-phosphate isomerase activity"/>
    <property type="evidence" value="ECO:0007669"/>
    <property type="project" value="UniProtKB-EC"/>
</dbReference>
<dbReference type="PROSITE" id="PS51440">
    <property type="entry name" value="TIM_2"/>
    <property type="match status" value="1"/>
</dbReference>
<dbReference type="HAMAP" id="MF_00147_B">
    <property type="entry name" value="TIM_B"/>
    <property type="match status" value="1"/>
</dbReference>
<evidence type="ECO:0000313" key="9">
    <source>
        <dbReference type="Proteomes" id="UP001236620"/>
    </source>
</evidence>
<dbReference type="Gene3D" id="3.20.20.70">
    <property type="entry name" value="Aldolase class I"/>
    <property type="match status" value="1"/>
</dbReference>
<evidence type="ECO:0000256" key="4">
    <source>
        <dbReference type="ARBA" id="ARBA00023152"/>
    </source>
</evidence>
<dbReference type="SUPFAM" id="SSF51351">
    <property type="entry name" value="Triosephosphate isomerase (TIM)"/>
    <property type="match status" value="1"/>
</dbReference>
<feature type="active site" description="Electrophile" evidence="6">
    <location>
        <position position="92"/>
    </location>
</feature>
<dbReference type="RefSeq" id="WP_307444015.1">
    <property type="nucleotide sequence ID" value="NZ_JAUSWP010000001.1"/>
</dbReference>
<comment type="subunit">
    <text evidence="6 7">Homodimer.</text>
</comment>
<name>A0ABU0NDI5_9MOLU</name>
<dbReference type="Proteomes" id="UP001236620">
    <property type="component" value="Unassembled WGS sequence"/>
</dbReference>
<comment type="subcellular location">
    <subcellularLocation>
        <location evidence="6 7">Cytoplasm</location>
    </subcellularLocation>
</comment>
<dbReference type="CDD" id="cd00311">
    <property type="entry name" value="TIM"/>
    <property type="match status" value="1"/>
</dbReference>
<evidence type="ECO:0000256" key="5">
    <source>
        <dbReference type="ARBA" id="ARBA00023235"/>
    </source>
</evidence>
<gene>
    <name evidence="6" type="primary">tpiA</name>
    <name evidence="8" type="ORF">J2Z63_000121</name>
</gene>
<dbReference type="InterPro" id="IPR035990">
    <property type="entry name" value="TIM_sf"/>
</dbReference>
<feature type="binding site" evidence="6">
    <location>
        <begin position="9"/>
        <end position="11"/>
    </location>
    <ligand>
        <name>substrate</name>
    </ligand>
</feature>
<keyword evidence="3 6" id="KW-0963">Cytoplasm</keyword>
<feature type="active site" description="Proton acceptor" evidence="6">
    <location>
        <position position="164"/>
    </location>
</feature>
<evidence type="ECO:0000256" key="3">
    <source>
        <dbReference type="ARBA" id="ARBA00022490"/>
    </source>
</evidence>
<keyword evidence="9" id="KW-1185">Reference proteome</keyword>
<evidence type="ECO:0000256" key="6">
    <source>
        <dbReference type="HAMAP-Rule" id="MF_00147"/>
    </source>
</evidence>
<dbReference type="InterPro" id="IPR022896">
    <property type="entry name" value="TrioseP_Isoase_bac/euk"/>
</dbReference>
<feature type="binding site" evidence="6">
    <location>
        <position position="170"/>
    </location>
    <ligand>
        <name>substrate</name>
    </ligand>
</feature>
<keyword evidence="2 6" id="KW-0312">Gluconeogenesis</keyword>